<evidence type="ECO:0000313" key="2">
    <source>
        <dbReference type="Proteomes" id="UP000053144"/>
    </source>
</evidence>
<dbReference type="AlphaFoldDB" id="A0A0L9T4N5"/>
<organism evidence="1 2">
    <name type="scientific">Phaseolus angularis</name>
    <name type="common">Azuki bean</name>
    <name type="synonym">Vigna angularis</name>
    <dbReference type="NCBI Taxonomy" id="3914"/>
    <lineage>
        <taxon>Eukaryota</taxon>
        <taxon>Viridiplantae</taxon>
        <taxon>Streptophyta</taxon>
        <taxon>Embryophyta</taxon>
        <taxon>Tracheophyta</taxon>
        <taxon>Spermatophyta</taxon>
        <taxon>Magnoliopsida</taxon>
        <taxon>eudicotyledons</taxon>
        <taxon>Gunneridae</taxon>
        <taxon>Pentapetalae</taxon>
        <taxon>rosids</taxon>
        <taxon>fabids</taxon>
        <taxon>Fabales</taxon>
        <taxon>Fabaceae</taxon>
        <taxon>Papilionoideae</taxon>
        <taxon>50 kb inversion clade</taxon>
        <taxon>NPAAA clade</taxon>
        <taxon>indigoferoid/millettioid clade</taxon>
        <taxon>Phaseoleae</taxon>
        <taxon>Vigna</taxon>
    </lineage>
</organism>
<reference evidence="2" key="1">
    <citation type="journal article" date="2015" name="Proc. Natl. Acad. Sci. U.S.A.">
        <title>Genome sequencing of adzuki bean (Vigna angularis) provides insight into high starch and low fat accumulation and domestication.</title>
        <authorList>
            <person name="Yang K."/>
            <person name="Tian Z."/>
            <person name="Chen C."/>
            <person name="Luo L."/>
            <person name="Zhao B."/>
            <person name="Wang Z."/>
            <person name="Yu L."/>
            <person name="Li Y."/>
            <person name="Sun Y."/>
            <person name="Li W."/>
            <person name="Chen Y."/>
            <person name="Li Y."/>
            <person name="Zhang Y."/>
            <person name="Ai D."/>
            <person name="Zhao J."/>
            <person name="Shang C."/>
            <person name="Ma Y."/>
            <person name="Wu B."/>
            <person name="Wang M."/>
            <person name="Gao L."/>
            <person name="Sun D."/>
            <person name="Zhang P."/>
            <person name="Guo F."/>
            <person name="Wang W."/>
            <person name="Li Y."/>
            <person name="Wang J."/>
            <person name="Varshney R.K."/>
            <person name="Wang J."/>
            <person name="Ling H.Q."/>
            <person name="Wan P."/>
        </authorList>
    </citation>
    <scope>NUCLEOTIDE SEQUENCE</scope>
    <source>
        <strain evidence="2">cv. Jingnong 6</strain>
    </source>
</reference>
<accession>A0A0L9T4N5</accession>
<dbReference type="EMBL" id="KQ258252">
    <property type="protein sequence ID" value="KOM25059.1"/>
    <property type="molecule type" value="Genomic_DNA"/>
</dbReference>
<name>A0A0L9T4N5_PHAAN</name>
<protein>
    <submittedName>
        <fullName evidence="1">Uncharacterized protein</fullName>
    </submittedName>
</protein>
<sequence length="112" mass="12989">MLKVTRLESASLPYAVFMSKVLPHFQVNYIEESCETYNKRKIIDKSALHHMNLQHVPNGWIFKDENLDEEKVPTESSSASSRPKSEFEKTWSSIFTLFQLSVHLSLTKSTRI</sequence>
<dbReference type="Proteomes" id="UP000053144">
    <property type="component" value="Unassembled WGS sequence"/>
</dbReference>
<evidence type="ECO:0000313" key="1">
    <source>
        <dbReference type="EMBL" id="KOM25059.1"/>
    </source>
</evidence>
<gene>
    <name evidence="1" type="ORF">LR48_Vigan46s002100</name>
</gene>
<proteinExistence type="predicted"/>
<dbReference type="Gramene" id="KOM25059">
    <property type="protein sequence ID" value="KOM25059"/>
    <property type="gene ID" value="LR48_Vigan46s002100"/>
</dbReference>